<dbReference type="Proteomes" id="UP001589733">
    <property type="component" value="Unassembled WGS sequence"/>
</dbReference>
<protein>
    <submittedName>
        <fullName evidence="2">Helix-turn-helix domain-containing protein</fullName>
    </submittedName>
</protein>
<proteinExistence type="predicted"/>
<name>A0ABV6B2W3_9DEIO</name>
<feature type="domain" description="HTH cro/C1-type" evidence="1">
    <location>
        <begin position="10"/>
        <end position="66"/>
    </location>
</feature>
<evidence type="ECO:0000313" key="2">
    <source>
        <dbReference type="EMBL" id="MFB9994109.1"/>
    </source>
</evidence>
<dbReference type="PROSITE" id="PS50943">
    <property type="entry name" value="HTH_CROC1"/>
    <property type="match status" value="1"/>
</dbReference>
<organism evidence="2 3">
    <name type="scientific">Deinococcus oregonensis</name>
    <dbReference type="NCBI Taxonomy" id="1805970"/>
    <lineage>
        <taxon>Bacteria</taxon>
        <taxon>Thermotogati</taxon>
        <taxon>Deinococcota</taxon>
        <taxon>Deinococci</taxon>
        <taxon>Deinococcales</taxon>
        <taxon>Deinococcaceae</taxon>
        <taxon>Deinococcus</taxon>
    </lineage>
</organism>
<dbReference type="SUPFAM" id="SSF47413">
    <property type="entry name" value="lambda repressor-like DNA-binding domains"/>
    <property type="match status" value="1"/>
</dbReference>
<dbReference type="InterPro" id="IPR001387">
    <property type="entry name" value="Cro/C1-type_HTH"/>
</dbReference>
<accession>A0ABV6B2W3</accession>
<evidence type="ECO:0000313" key="3">
    <source>
        <dbReference type="Proteomes" id="UP001589733"/>
    </source>
</evidence>
<reference evidence="2 3" key="1">
    <citation type="submission" date="2024-09" db="EMBL/GenBank/DDBJ databases">
        <authorList>
            <person name="Sun Q."/>
            <person name="Mori K."/>
        </authorList>
    </citation>
    <scope>NUCLEOTIDE SEQUENCE [LARGE SCALE GENOMIC DNA]</scope>
    <source>
        <strain evidence="2 3">JCM 13503</strain>
    </source>
</reference>
<dbReference type="InterPro" id="IPR010982">
    <property type="entry name" value="Lambda_DNA-bd_dom_sf"/>
</dbReference>
<dbReference type="EMBL" id="JBHLYR010000059">
    <property type="protein sequence ID" value="MFB9994109.1"/>
    <property type="molecule type" value="Genomic_DNA"/>
</dbReference>
<comment type="caution">
    <text evidence="2">The sequence shown here is derived from an EMBL/GenBank/DDBJ whole genome shotgun (WGS) entry which is preliminary data.</text>
</comment>
<dbReference type="CDD" id="cd00093">
    <property type="entry name" value="HTH_XRE"/>
    <property type="match status" value="1"/>
</dbReference>
<dbReference type="Gene3D" id="1.10.260.40">
    <property type="entry name" value="lambda repressor-like DNA-binding domains"/>
    <property type="match status" value="1"/>
</dbReference>
<dbReference type="RefSeq" id="WP_380014237.1">
    <property type="nucleotide sequence ID" value="NZ_JBHLYR010000059.1"/>
</dbReference>
<gene>
    <name evidence="2" type="ORF">ACFFLM_19300</name>
</gene>
<dbReference type="Pfam" id="PF13560">
    <property type="entry name" value="HTH_31"/>
    <property type="match status" value="1"/>
</dbReference>
<keyword evidence="3" id="KW-1185">Reference proteome</keyword>
<evidence type="ECO:0000259" key="1">
    <source>
        <dbReference type="PROSITE" id="PS50943"/>
    </source>
</evidence>
<sequence length="157" mass="17835">MDAKEAGQMMRQFRNRKKLTQDQVVERSTVPTAQYLSALENGRYDIRNSDHFKSLVSLYSLTPEEVREVNPDVVIHFSGVSGGSPIRPPVEAVETPLEIPAGLQEAIELYGGVHPQIKNEQNLRTITSARFYGGTGPQTAEEWLDFFMANRRWLERE</sequence>